<comment type="caution">
    <text evidence="1">The sequence shown here is derived from an EMBL/GenBank/DDBJ whole genome shotgun (WGS) entry which is preliminary data.</text>
</comment>
<name>A0A6B0YXF2_9CHLR</name>
<accession>A0A6B0YXF2</accession>
<reference evidence="1" key="1">
    <citation type="submission" date="2019-09" db="EMBL/GenBank/DDBJ databases">
        <title>Characterisation of the sponge microbiome using genome-centric metagenomics.</title>
        <authorList>
            <person name="Engelberts J.P."/>
            <person name="Robbins S.J."/>
            <person name="De Goeij J.M."/>
            <person name="Aranda M."/>
            <person name="Bell S.C."/>
            <person name="Webster N.S."/>
        </authorList>
    </citation>
    <scope>NUCLEOTIDE SEQUENCE</scope>
    <source>
        <strain evidence="1">SB0664_bin_27</strain>
    </source>
</reference>
<keyword evidence="1" id="KW-0223">Dioxygenase</keyword>
<evidence type="ECO:0000313" key="1">
    <source>
        <dbReference type="EMBL" id="MXY94078.1"/>
    </source>
</evidence>
<dbReference type="Gene3D" id="2.60.120.620">
    <property type="entry name" value="q2cbj1_9rhob like domain"/>
    <property type="match status" value="1"/>
</dbReference>
<dbReference type="PANTHER" id="PTHR20883:SF14">
    <property type="entry name" value="PHYTANOYL-COA DIOXYGENASE"/>
    <property type="match status" value="1"/>
</dbReference>
<gene>
    <name evidence="1" type="ORF">F4Y42_11610</name>
</gene>
<dbReference type="SUPFAM" id="SSF51197">
    <property type="entry name" value="Clavaminate synthase-like"/>
    <property type="match status" value="1"/>
</dbReference>
<dbReference type="InterPro" id="IPR008775">
    <property type="entry name" value="Phytyl_CoA_dOase-like"/>
</dbReference>
<sequence>MTLVLSTEQCDFYKTYGYLHAPAVIPSDLLDLMTTVLSRWADDTIKNWLSEGLIDNPRNDLDLQHRLAHLWEAAGRPQYIRSPRRDLLSREMYDILVHSSLLALAQDLLDTPEISVHGIFNARPKLPDQIWTQTPWHQDAQYYRDAEQVHVTSIWMPIQPVTEHNSCLQVAPGLHRGPLHEGWNDPETGFLGLAPEVRESLQGVSIEMQPGDALCFTQITPHRALPNRSIQVRWSIDVRYEPTAQATEAGQKQGFIAHSLSSPSTIPTYEEWLKKWEEIPSGSY</sequence>
<dbReference type="PANTHER" id="PTHR20883">
    <property type="entry name" value="PHYTANOYL-COA DIOXYGENASE DOMAIN CONTAINING 1"/>
    <property type="match status" value="1"/>
</dbReference>
<dbReference type="GO" id="GO:0016706">
    <property type="term" value="F:2-oxoglutarate-dependent dioxygenase activity"/>
    <property type="evidence" value="ECO:0007669"/>
    <property type="project" value="UniProtKB-ARBA"/>
</dbReference>
<dbReference type="EMBL" id="VXRG01000097">
    <property type="protein sequence ID" value="MXY94078.1"/>
    <property type="molecule type" value="Genomic_DNA"/>
</dbReference>
<dbReference type="AlphaFoldDB" id="A0A6B0YXF2"/>
<protein>
    <submittedName>
        <fullName evidence="1">Phytanoyl-CoA dioxygenase family protein</fullName>
    </submittedName>
</protein>
<dbReference type="Pfam" id="PF05721">
    <property type="entry name" value="PhyH"/>
    <property type="match status" value="1"/>
</dbReference>
<proteinExistence type="predicted"/>
<organism evidence="1">
    <name type="scientific">Caldilineaceae bacterium SB0664_bin_27</name>
    <dbReference type="NCBI Taxonomy" id="2605260"/>
    <lineage>
        <taxon>Bacteria</taxon>
        <taxon>Bacillati</taxon>
        <taxon>Chloroflexota</taxon>
        <taxon>Caldilineae</taxon>
        <taxon>Caldilineales</taxon>
        <taxon>Caldilineaceae</taxon>
    </lineage>
</organism>
<dbReference type="GO" id="GO:0005506">
    <property type="term" value="F:iron ion binding"/>
    <property type="evidence" value="ECO:0007669"/>
    <property type="project" value="UniProtKB-ARBA"/>
</dbReference>
<keyword evidence="1" id="KW-0560">Oxidoreductase</keyword>